<dbReference type="EMBL" id="JSAN01000115">
    <property type="protein sequence ID" value="KIC71127.1"/>
    <property type="molecule type" value="Genomic_DNA"/>
</dbReference>
<organism evidence="2 3">
    <name type="scientific">Candidatus Protochlamydia amoebophila</name>
    <dbReference type="NCBI Taxonomy" id="362787"/>
    <lineage>
        <taxon>Bacteria</taxon>
        <taxon>Pseudomonadati</taxon>
        <taxon>Chlamydiota</taxon>
        <taxon>Chlamydiia</taxon>
        <taxon>Parachlamydiales</taxon>
        <taxon>Parachlamydiaceae</taxon>
        <taxon>Candidatus Protochlamydia</taxon>
    </lineage>
</organism>
<evidence type="ECO:0000256" key="1">
    <source>
        <dbReference type="SAM" id="Coils"/>
    </source>
</evidence>
<feature type="coiled-coil region" evidence="1">
    <location>
        <begin position="52"/>
        <end position="86"/>
    </location>
</feature>
<dbReference type="PATRIC" id="fig|362787.3.peg.1732"/>
<keyword evidence="1" id="KW-0175">Coiled coil</keyword>
<proteinExistence type="predicted"/>
<evidence type="ECO:0000313" key="3">
    <source>
        <dbReference type="Proteomes" id="UP000031465"/>
    </source>
</evidence>
<gene>
    <name evidence="2" type="ORF">DB44_ER00560</name>
</gene>
<dbReference type="AlphaFoldDB" id="A0A0C1JV58"/>
<dbReference type="Proteomes" id="UP000031465">
    <property type="component" value="Unassembled WGS sequence"/>
</dbReference>
<dbReference type="RefSeq" id="WP_155117195.1">
    <property type="nucleotide sequence ID" value="NZ_JSAN01000115.1"/>
</dbReference>
<protein>
    <submittedName>
        <fullName evidence="2">Uncharacterized protein</fullName>
    </submittedName>
</protein>
<sequence length="156" mass="17954">MSIHSNPSMCSFDYPLPNQVREIVTNFRSAGFQRKVSKLAKRPIHLESISAIQTIKKLIKEYETARQKHKAEIKKLLNEHQQFLKVFRPSLCEVKENLNTNTETDQQAVVEKETDNVSSFTNSTSQENIAKPSWLETALKVIQTLMNSLFSFVKIK</sequence>
<reference evidence="2 3" key="1">
    <citation type="journal article" date="2014" name="Mol. Biol. Evol.">
        <title>Massive expansion of Ubiquitination-related gene families within the Chlamydiae.</title>
        <authorList>
            <person name="Domman D."/>
            <person name="Collingro A."/>
            <person name="Lagkouvardos I."/>
            <person name="Gehre L."/>
            <person name="Weinmaier T."/>
            <person name="Rattei T."/>
            <person name="Subtil A."/>
            <person name="Horn M."/>
        </authorList>
    </citation>
    <scope>NUCLEOTIDE SEQUENCE [LARGE SCALE GENOMIC DNA]</scope>
    <source>
        <strain evidence="2 3">EI2</strain>
    </source>
</reference>
<accession>A0A0C1JV58</accession>
<evidence type="ECO:0000313" key="2">
    <source>
        <dbReference type="EMBL" id="KIC71127.1"/>
    </source>
</evidence>
<comment type="caution">
    <text evidence="2">The sequence shown here is derived from an EMBL/GenBank/DDBJ whole genome shotgun (WGS) entry which is preliminary data.</text>
</comment>
<name>A0A0C1JV58_9BACT</name>